<evidence type="ECO:0000259" key="1">
    <source>
        <dbReference type="Pfam" id="PF13200"/>
    </source>
</evidence>
<protein>
    <recommendedName>
        <fullName evidence="1">DUF4015 domain-containing protein</fullName>
    </recommendedName>
</protein>
<accession>A0A2H0Y3Y4</accession>
<dbReference type="EMBL" id="PEYM01000004">
    <property type="protein sequence ID" value="PIS31715.1"/>
    <property type="molecule type" value="Genomic_DNA"/>
</dbReference>
<dbReference type="InterPro" id="IPR025275">
    <property type="entry name" value="DUF4015"/>
</dbReference>
<gene>
    <name evidence="2" type="ORF">COT42_00380</name>
</gene>
<dbReference type="Pfam" id="PF13200">
    <property type="entry name" value="DUF4015"/>
    <property type="match status" value="1"/>
</dbReference>
<evidence type="ECO:0000313" key="3">
    <source>
        <dbReference type="Proteomes" id="UP000231343"/>
    </source>
</evidence>
<dbReference type="Gene3D" id="3.20.20.80">
    <property type="entry name" value="Glycosidases"/>
    <property type="match status" value="1"/>
</dbReference>
<dbReference type="Proteomes" id="UP000231343">
    <property type="component" value="Unassembled WGS sequence"/>
</dbReference>
<reference evidence="2 3" key="1">
    <citation type="submission" date="2017-09" db="EMBL/GenBank/DDBJ databases">
        <title>Depth-based differentiation of microbial function through sediment-hosted aquifers and enrichment of novel symbionts in the deep terrestrial subsurface.</title>
        <authorList>
            <person name="Probst A.J."/>
            <person name="Ladd B."/>
            <person name="Jarett J.K."/>
            <person name="Geller-Mcgrath D.E."/>
            <person name="Sieber C.M."/>
            <person name="Emerson J.B."/>
            <person name="Anantharaman K."/>
            <person name="Thomas B.C."/>
            <person name="Malmstrom R."/>
            <person name="Stieglmeier M."/>
            <person name="Klingl A."/>
            <person name="Woyke T."/>
            <person name="Ryan C.M."/>
            <person name="Banfield J.F."/>
        </authorList>
    </citation>
    <scope>NUCLEOTIDE SEQUENCE [LARGE SCALE GENOMIC DNA]</scope>
    <source>
        <strain evidence="2">CG08_land_8_20_14_0_20_45_16</strain>
    </source>
</reference>
<name>A0A2H0Y3Y4_UNCSA</name>
<sequence>MFKKAVWPLLVLLLTLLCFFGLSLIQHVRHEEISPKKKRSADKGFYVTAYVVQTPSFFNRLKTEAKQAGLNTIVVDAKHFLEGELLLLVKARKCLPGIRVSGDEYFTKVIKGLQKEGFIVSARIVVFKDDHLVIARPDLGIRVKSEKKEGGVDLYQDLKGGKWADPYNAEVRLYNALIAERAALCGVDEVQFDYIRFPAERRARETIYPGYQEGKSKIDMIEAFLSDVRQRLKKYNVSIAVDIFGVTAWQSKNDIASLGQDLKRLAKHIDVISPMLYPSHFHAGYDGFANPGSEPYYFVAAGIKKTREILSTEAVAVVPWIQGFNLRSPNYGPQYIADQVKACKDAGATGYLIWNASNRYETAFSGLRN</sequence>
<dbReference type="AlphaFoldDB" id="A0A2H0Y3Y4"/>
<dbReference type="InterPro" id="IPR017853">
    <property type="entry name" value="GH"/>
</dbReference>
<feature type="domain" description="DUF4015" evidence="1">
    <location>
        <begin position="44"/>
        <end position="360"/>
    </location>
</feature>
<organism evidence="2 3">
    <name type="scientific">Candidatus Saganbacteria bacterium CG08_land_8_20_14_0_20_45_16</name>
    <dbReference type="NCBI Taxonomy" id="2014293"/>
    <lineage>
        <taxon>Bacteria</taxon>
        <taxon>Bacillati</taxon>
        <taxon>Saganbacteria</taxon>
    </lineage>
</organism>
<comment type="caution">
    <text evidence="2">The sequence shown here is derived from an EMBL/GenBank/DDBJ whole genome shotgun (WGS) entry which is preliminary data.</text>
</comment>
<dbReference type="SUPFAM" id="SSF51445">
    <property type="entry name" value="(Trans)glycosidases"/>
    <property type="match status" value="1"/>
</dbReference>
<evidence type="ECO:0000313" key="2">
    <source>
        <dbReference type="EMBL" id="PIS31715.1"/>
    </source>
</evidence>
<proteinExistence type="predicted"/>